<dbReference type="GO" id="GO:0004843">
    <property type="term" value="F:cysteine-type deubiquitinase activity"/>
    <property type="evidence" value="ECO:0007669"/>
    <property type="project" value="InterPro"/>
</dbReference>
<name>A0A8T0BHW8_SILME</name>
<dbReference type="GO" id="GO:0016579">
    <property type="term" value="P:protein deubiquitination"/>
    <property type="evidence" value="ECO:0007669"/>
    <property type="project" value="InterPro"/>
</dbReference>
<gene>
    <name evidence="2" type="ORF">HF521_019933</name>
</gene>
<evidence type="ECO:0000313" key="3">
    <source>
        <dbReference type="Proteomes" id="UP000606274"/>
    </source>
</evidence>
<reference evidence="2" key="1">
    <citation type="submission" date="2020-08" db="EMBL/GenBank/DDBJ databases">
        <title>Chromosome-level assembly of Southern catfish (Silurus meridionalis) provides insights into visual adaptation to the nocturnal and benthic lifestyles.</title>
        <authorList>
            <person name="Zhang Y."/>
            <person name="Wang D."/>
            <person name="Peng Z."/>
        </authorList>
    </citation>
    <scope>NUCLEOTIDE SEQUENCE</scope>
    <source>
        <strain evidence="2">SWU-2019-XX</strain>
        <tissue evidence="2">Muscle</tissue>
    </source>
</reference>
<dbReference type="AlphaFoldDB" id="A0A8T0BHW8"/>
<dbReference type="EMBL" id="JABFDY010000006">
    <property type="protein sequence ID" value="KAF7706679.1"/>
    <property type="molecule type" value="Genomic_DNA"/>
</dbReference>
<evidence type="ECO:0000259" key="1">
    <source>
        <dbReference type="PROSITE" id="PS50235"/>
    </source>
</evidence>
<proteinExistence type="predicted"/>
<dbReference type="SUPFAM" id="SSF54001">
    <property type="entry name" value="Cysteine proteinases"/>
    <property type="match status" value="1"/>
</dbReference>
<dbReference type="Pfam" id="PF00443">
    <property type="entry name" value="UCH"/>
    <property type="match status" value="1"/>
</dbReference>
<dbReference type="InterPro" id="IPR050164">
    <property type="entry name" value="Peptidase_C19"/>
</dbReference>
<dbReference type="GO" id="GO:0005634">
    <property type="term" value="C:nucleus"/>
    <property type="evidence" value="ECO:0007669"/>
    <property type="project" value="TreeGrafter"/>
</dbReference>
<feature type="domain" description="USP" evidence="1">
    <location>
        <begin position="122"/>
        <end position="456"/>
    </location>
</feature>
<dbReference type="InterPro" id="IPR018200">
    <property type="entry name" value="USP_CS"/>
</dbReference>
<dbReference type="Proteomes" id="UP000606274">
    <property type="component" value="Unassembled WGS sequence"/>
</dbReference>
<dbReference type="PROSITE" id="PS00972">
    <property type="entry name" value="USP_1"/>
    <property type="match status" value="1"/>
</dbReference>
<keyword evidence="3" id="KW-1185">Reference proteome</keyword>
<dbReference type="CDD" id="cd02257">
    <property type="entry name" value="Peptidase_C19"/>
    <property type="match status" value="1"/>
</dbReference>
<organism evidence="2 3">
    <name type="scientific">Silurus meridionalis</name>
    <name type="common">Southern catfish</name>
    <name type="synonym">Silurus soldatovi meridionalis</name>
    <dbReference type="NCBI Taxonomy" id="175797"/>
    <lineage>
        <taxon>Eukaryota</taxon>
        <taxon>Metazoa</taxon>
        <taxon>Chordata</taxon>
        <taxon>Craniata</taxon>
        <taxon>Vertebrata</taxon>
        <taxon>Euteleostomi</taxon>
        <taxon>Actinopterygii</taxon>
        <taxon>Neopterygii</taxon>
        <taxon>Teleostei</taxon>
        <taxon>Ostariophysi</taxon>
        <taxon>Siluriformes</taxon>
        <taxon>Siluridae</taxon>
        <taxon>Silurus</taxon>
    </lineage>
</organism>
<dbReference type="InterPro" id="IPR001394">
    <property type="entry name" value="Peptidase_C19_UCH"/>
</dbReference>
<accession>A0A8T0BHW8</accession>
<comment type="caution">
    <text evidence="2">The sequence shown here is derived from an EMBL/GenBank/DDBJ whole genome shotgun (WGS) entry which is preliminary data.</text>
</comment>
<dbReference type="GO" id="GO:0005829">
    <property type="term" value="C:cytosol"/>
    <property type="evidence" value="ECO:0007669"/>
    <property type="project" value="TreeGrafter"/>
</dbReference>
<dbReference type="InterPro" id="IPR028889">
    <property type="entry name" value="USP"/>
</dbReference>
<dbReference type="Gene3D" id="3.90.70.10">
    <property type="entry name" value="Cysteine proteinases"/>
    <property type="match status" value="1"/>
</dbReference>
<dbReference type="InterPro" id="IPR038765">
    <property type="entry name" value="Papain-like_cys_pep_sf"/>
</dbReference>
<protein>
    <recommendedName>
        <fullName evidence="1">USP domain-containing protein</fullName>
    </recommendedName>
</protein>
<sequence>MNSIPRFWSKKYRCENVPCLEPVLSTERNCNKMSKEKNMTDLYTLSFRIRLHEKYTAGISSIKLLKVPLPKQKLKYTQTLCEKNTKSTKTTSEEILKSRSPTPSMEISKILSISAGELCTPVGLPNFGNTCYINSSLQFLFSADVFCRKLSKIMDNYINRPEATFLSCFVKLWKLRYSAGSQFGIRKDLLLLSLINEVTAVNPKFSIFEPNSTLTFICQCLEQIIKTVRMLGWKDDLDPRCPVGSNFDIKMKKVIKCSRCGFQQNMLYDSSIITVPLAYKSVDQCLYNIFNRKQLLQKCQKCGKQCASSILTFHPLPRFLILYLIRDTVDKNNQQIMLKCPVKFQTRLTINNTTQSRNVFFSRLSQIFRPRKENNKAKVIEKMRNKLDESASTYQLISVMSVITHPSESGHGIVDCYTHSPPQWWTCNDELISLTTEKDVLQKSLSNACLLLYEKMSTE</sequence>
<evidence type="ECO:0000313" key="2">
    <source>
        <dbReference type="EMBL" id="KAF7706679.1"/>
    </source>
</evidence>
<dbReference type="PROSITE" id="PS50235">
    <property type="entry name" value="USP_3"/>
    <property type="match status" value="1"/>
</dbReference>
<dbReference type="PANTHER" id="PTHR24006">
    <property type="entry name" value="UBIQUITIN CARBOXYL-TERMINAL HYDROLASE"/>
    <property type="match status" value="1"/>
</dbReference>